<gene>
    <name evidence="2" type="ORF">BZK42_25800</name>
</gene>
<dbReference type="RefSeq" id="WP_080860901.1">
    <property type="nucleotide sequence ID" value="NZ_CP077405.1"/>
</dbReference>
<dbReference type="Proteomes" id="UP000192573">
    <property type="component" value="Unassembled WGS sequence"/>
</dbReference>
<evidence type="ECO:0000313" key="3">
    <source>
        <dbReference type="Proteomes" id="UP000192573"/>
    </source>
</evidence>
<dbReference type="AlphaFoldDB" id="A0A1V8NS41"/>
<accession>A0A1V8NS41</accession>
<organism evidence="2 3">
    <name type="scientific">Citrobacter braakii</name>
    <dbReference type="NCBI Taxonomy" id="57706"/>
    <lineage>
        <taxon>Bacteria</taxon>
        <taxon>Pseudomonadati</taxon>
        <taxon>Pseudomonadota</taxon>
        <taxon>Gammaproteobacteria</taxon>
        <taxon>Enterobacterales</taxon>
        <taxon>Enterobacteriaceae</taxon>
        <taxon>Citrobacter</taxon>
        <taxon>Citrobacter freundii complex</taxon>
    </lineage>
</organism>
<comment type="caution">
    <text evidence="2">The sequence shown here is derived from an EMBL/GenBank/DDBJ whole genome shotgun (WGS) entry which is preliminary data.</text>
</comment>
<dbReference type="InterPro" id="IPR036388">
    <property type="entry name" value="WH-like_DNA-bd_sf"/>
</dbReference>
<feature type="region of interest" description="Disordered" evidence="1">
    <location>
        <begin position="1"/>
        <end position="23"/>
    </location>
</feature>
<dbReference type="Gene3D" id="1.10.10.10">
    <property type="entry name" value="Winged helix-like DNA-binding domain superfamily/Winged helix DNA-binding domain"/>
    <property type="match status" value="1"/>
</dbReference>
<evidence type="ECO:0000313" key="2">
    <source>
        <dbReference type="EMBL" id="OQM39230.1"/>
    </source>
</evidence>
<reference evidence="2 3" key="1">
    <citation type="submission" date="2017-03" db="EMBL/GenBank/DDBJ databases">
        <authorList>
            <person name="Afonso C.L."/>
            <person name="Miller P.J."/>
            <person name="Scott M.A."/>
            <person name="Spackman E."/>
            <person name="Goraichik I."/>
            <person name="Dimitrov K.M."/>
            <person name="Suarez D.L."/>
            <person name="Swayne D.E."/>
        </authorList>
    </citation>
    <scope>NUCLEOTIDE SEQUENCE [LARGE SCALE GENOMIC DNA]</scope>
    <source>
        <strain evidence="2 3">ATCC 51113</strain>
    </source>
</reference>
<evidence type="ECO:0008006" key="4">
    <source>
        <dbReference type="Google" id="ProtNLM"/>
    </source>
</evidence>
<dbReference type="InterPro" id="IPR020357">
    <property type="entry name" value="Tscrpt_reg_CaiF/GrlA"/>
</dbReference>
<protein>
    <recommendedName>
        <fullName evidence="4">CaiF/GrlA family transcriptional regulator</fullName>
    </recommendedName>
</protein>
<dbReference type="EMBL" id="NAEW01000028">
    <property type="protein sequence ID" value="OQM39230.1"/>
    <property type="molecule type" value="Genomic_DNA"/>
</dbReference>
<sequence>MENTPHNYVPEQARRRKKTAQSNHETFVIPPSLQQYADEPLYILIALWALQQNDWVSRTEISEAFGINDRRASFQVSYISRRNQRVTCEVRAARNEGSPAPHNQIRVTGVVLTRDTEKAVPVAPKNRPLKRSHVGNVSPELRSLFHSLMGSRSVCGE</sequence>
<dbReference type="Pfam" id="PF07180">
    <property type="entry name" value="CaiF_GrlA"/>
    <property type="match status" value="1"/>
</dbReference>
<evidence type="ECO:0000256" key="1">
    <source>
        <dbReference type="SAM" id="MobiDB-lite"/>
    </source>
</evidence>
<dbReference type="GO" id="GO:0006351">
    <property type="term" value="P:DNA-templated transcription"/>
    <property type="evidence" value="ECO:0007669"/>
    <property type="project" value="InterPro"/>
</dbReference>
<name>A0A1V8NS41_CITBR</name>
<proteinExistence type="predicted"/>